<accession>A0AAP0DQ18</accession>
<gene>
    <name evidence="2" type="ORF">SSX86_000775</name>
</gene>
<evidence type="ECO:0000313" key="3">
    <source>
        <dbReference type="Proteomes" id="UP001408789"/>
    </source>
</evidence>
<name>A0AAP0DQ18_9ASTR</name>
<reference evidence="2 3" key="1">
    <citation type="submission" date="2024-04" db="EMBL/GenBank/DDBJ databases">
        <title>The reference genome of an endangered Asteraceae, Deinandra increscens subsp. villosa, native to the Central Coast of California.</title>
        <authorList>
            <person name="Guilliams M."/>
            <person name="Hasenstab-Lehman K."/>
            <person name="Meyer R."/>
            <person name="Mcevoy S."/>
        </authorList>
    </citation>
    <scope>NUCLEOTIDE SEQUENCE [LARGE SCALE GENOMIC DNA]</scope>
    <source>
        <tissue evidence="2">Leaf</tissue>
    </source>
</reference>
<keyword evidence="3" id="KW-1185">Reference proteome</keyword>
<evidence type="ECO:0000313" key="2">
    <source>
        <dbReference type="EMBL" id="KAK9079105.1"/>
    </source>
</evidence>
<protein>
    <submittedName>
        <fullName evidence="2">Uncharacterized protein</fullName>
    </submittedName>
</protein>
<sequence>MNPVWFSQEKVTVMILYVDLKCPCCYKKVRKLLCKYPQIRDQVFDEEKNKVMITVVCCDPERFRDKLCCKGGKAIQSIEIPEPPPPKKDPGPPKPQPEPVKKVPEPKPKPQPQPQPQPEPVKMPDPKPQPVPVPVPVKMPEPKPLPPPEPVKMPEPKPQPQPQPVPVKMPDPKPQPQPQPQPEPVRMPEPMPMEPFCAPVNVCCQECYEGRDGGPCHYGYGYGPPPGPSPWYGPPPGPGPCYDYGYYAGNRAPCYVSRCDYFSEENPQGCSIM</sequence>
<dbReference type="SUPFAM" id="SSF55008">
    <property type="entry name" value="HMA, heavy metal-associated domain"/>
    <property type="match status" value="1"/>
</dbReference>
<dbReference type="GO" id="GO:0046872">
    <property type="term" value="F:metal ion binding"/>
    <property type="evidence" value="ECO:0007669"/>
    <property type="project" value="InterPro"/>
</dbReference>
<comment type="caution">
    <text evidence="2">The sequence shown here is derived from an EMBL/GenBank/DDBJ whole genome shotgun (WGS) entry which is preliminary data.</text>
</comment>
<dbReference type="AlphaFoldDB" id="A0AAP0DQ18"/>
<proteinExistence type="predicted"/>
<feature type="region of interest" description="Disordered" evidence="1">
    <location>
        <begin position="77"/>
        <end position="186"/>
    </location>
</feature>
<feature type="compositionally biased region" description="Basic and acidic residues" evidence="1">
    <location>
        <begin position="99"/>
        <end position="108"/>
    </location>
</feature>
<feature type="compositionally biased region" description="Pro residues" evidence="1">
    <location>
        <begin position="109"/>
        <end position="186"/>
    </location>
</feature>
<organism evidence="2 3">
    <name type="scientific">Deinandra increscens subsp. villosa</name>
    <dbReference type="NCBI Taxonomy" id="3103831"/>
    <lineage>
        <taxon>Eukaryota</taxon>
        <taxon>Viridiplantae</taxon>
        <taxon>Streptophyta</taxon>
        <taxon>Embryophyta</taxon>
        <taxon>Tracheophyta</taxon>
        <taxon>Spermatophyta</taxon>
        <taxon>Magnoliopsida</taxon>
        <taxon>eudicotyledons</taxon>
        <taxon>Gunneridae</taxon>
        <taxon>Pentapetalae</taxon>
        <taxon>asterids</taxon>
        <taxon>campanulids</taxon>
        <taxon>Asterales</taxon>
        <taxon>Asteraceae</taxon>
        <taxon>Asteroideae</taxon>
        <taxon>Heliantheae alliance</taxon>
        <taxon>Madieae</taxon>
        <taxon>Madiinae</taxon>
        <taxon>Deinandra</taxon>
    </lineage>
</organism>
<dbReference type="PANTHER" id="PTHR47005">
    <property type="entry name" value="HEAVY METAL TRANSPORT/DETOXIFICATION SUPERFAMILY PROTEIN"/>
    <property type="match status" value="1"/>
</dbReference>
<dbReference type="Proteomes" id="UP001408789">
    <property type="component" value="Unassembled WGS sequence"/>
</dbReference>
<evidence type="ECO:0000256" key="1">
    <source>
        <dbReference type="SAM" id="MobiDB-lite"/>
    </source>
</evidence>
<dbReference type="EMBL" id="JBCNJP010000003">
    <property type="protein sequence ID" value="KAK9079105.1"/>
    <property type="molecule type" value="Genomic_DNA"/>
</dbReference>
<dbReference type="InterPro" id="IPR036163">
    <property type="entry name" value="HMA_dom_sf"/>
</dbReference>
<dbReference type="PANTHER" id="PTHR47005:SF5">
    <property type="entry name" value="HEAVY METAL TRANSPORT_DETOXIFICATION SUPERFAMILY PROTEIN"/>
    <property type="match status" value="1"/>
</dbReference>